<feature type="transmembrane region" description="Helical" evidence="1">
    <location>
        <begin position="195"/>
        <end position="212"/>
    </location>
</feature>
<evidence type="ECO:0000313" key="3">
    <source>
        <dbReference type="EMBL" id="SHJ32743.1"/>
    </source>
</evidence>
<dbReference type="OrthoDB" id="2042378at2"/>
<organism evidence="3 4">
    <name type="scientific">Pseudobutyrivibrio xylanivorans DSM 14809</name>
    <dbReference type="NCBI Taxonomy" id="1123012"/>
    <lineage>
        <taxon>Bacteria</taxon>
        <taxon>Bacillati</taxon>
        <taxon>Bacillota</taxon>
        <taxon>Clostridia</taxon>
        <taxon>Lachnospirales</taxon>
        <taxon>Lachnospiraceae</taxon>
        <taxon>Pseudobutyrivibrio</taxon>
    </lineage>
</organism>
<feature type="domain" description="Acyltransferase 3" evidence="2">
    <location>
        <begin position="15"/>
        <end position="331"/>
    </location>
</feature>
<evidence type="ECO:0000259" key="2">
    <source>
        <dbReference type="Pfam" id="PF01757"/>
    </source>
</evidence>
<evidence type="ECO:0000256" key="1">
    <source>
        <dbReference type="SAM" id="Phobius"/>
    </source>
</evidence>
<proteinExistence type="predicted"/>
<feature type="transmembrane region" description="Helical" evidence="1">
    <location>
        <begin position="45"/>
        <end position="65"/>
    </location>
</feature>
<protein>
    <submittedName>
        <fullName evidence="3">Acyltransferase family protein</fullName>
    </submittedName>
</protein>
<sequence length="365" mass="40937">MEKSGYKIKNTLGMFDLYKGYVMVTMIIAHTYGLFDNIGNNPVTMVILGFTAVIGEAAMPALFVLSGYGFRKTTFKKCLKRQYNTIIIPYIWTVIITSIVHFFGYYLMYGGLKITLKQTIGTFLGGVWGATWIFPVWKFTISPCGDVWFLCALVVASLVFNELLNRFEGKMLFAAVLITSIIGVLLLNIKWLPWALSHGTIAVVFLYLGYVIKKKKIFINITPLQALLVTIPAAGGFLAIIALVGDFNMAYGQYPLGPVSVYFVGVLGCVCIYWFLHLNRFNGKISTCLRSLGRNSLYILLIHSIEIVAVGRYLQYDFVNNWKGNILVACLIQLVVRMIVVFGCTYGYLGIKKRVLAKMDSKINK</sequence>
<keyword evidence="1" id="KW-1133">Transmembrane helix</keyword>
<feature type="transmembrane region" description="Helical" evidence="1">
    <location>
        <begin position="171"/>
        <end position="189"/>
    </location>
</feature>
<dbReference type="Pfam" id="PF01757">
    <property type="entry name" value="Acyl_transf_3"/>
    <property type="match status" value="1"/>
</dbReference>
<feature type="transmembrane region" description="Helical" evidence="1">
    <location>
        <begin position="147"/>
        <end position="164"/>
    </location>
</feature>
<keyword evidence="3" id="KW-0012">Acyltransferase</keyword>
<accession>A0A1M6IEE0</accession>
<feature type="transmembrane region" description="Helical" evidence="1">
    <location>
        <begin position="256"/>
        <end position="276"/>
    </location>
</feature>
<dbReference type="AlphaFoldDB" id="A0A1M6IEE0"/>
<gene>
    <name evidence="3" type="ORF">SAMN02745725_02286</name>
</gene>
<feature type="transmembrane region" description="Helical" evidence="1">
    <location>
        <begin position="86"/>
        <end position="108"/>
    </location>
</feature>
<keyword evidence="1" id="KW-0812">Transmembrane</keyword>
<feature type="transmembrane region" description="Helical" evidence="1">
    <location>
        <begin position="224"/>
        <end position="244"/>
    </location>
</feature>
<dbReference type="PANTHER" id="PTHR37312">
    <property type="entry name" value="MEMBRANE-BOUND ACYLTRANSFERASE YKRP-RELATED"/>
    <property type="match status" value="1"/>
</dbReference>
<keyword evidence="1" id="KW-0472">Membrane</keyword>
<keyword evidence="4" id="KW-1185">Reference proteome</keyword>
<evidence type="ECO:0000313" key="4">
    <source>
        <dbReference type="Proteomes" id="UP000184185"/>
    </source>
</evidence>
<feature type="transmembrane region" description="Helical" evidence="1">
    <location>
        <begin position="326"/>
        <end position="349"/>
    </location>
</feature>
<feature type="transmembrane region" description="Helical" evidence="1">
    <location>
        <begin position="297"/>
        <end position="314"/>
    </location>
</feature>
<reference evidence="3 4" key="1">
    <citation type="submission" date="2016-11" db="EMBL/GenBank/DDBJ databases">
        <authorList>
            <person name="Jaros S."/>
            <person name="Januszkiewicz K."/>
            <person name="Wedrychowicz H."/>
        </authorList>
    </citation>
    <scope>NUCLEOTIDE SEQUENCE [LARGE SCALE GENOMIC DNA]</scope>
    <source>
        <strain evidence="3 4">DSM 14809</strain>
    </source>
</reference>
<dbReference type="InterPro" id="IPR052734">
    <property type="entry name" value="Nod_factor_acetyltransferase"/>
</dbReference>
<dbReference type="Proteomes" id="UP000184185">
    <property type="component" value="Unassembled WGS sequence"/>
</dbReference>
<keyword evidence="3" id="KW-0808">Transferase</keyword>
<dbReference type="RefSeq" id="WP_072918110.1">
    <property type="nucleotide sequence ID" value="NZ_FQYQ01000017.1"/>
</dbReference>
<name>A0A1M6IEE0_PSEXY</name>
<feature type="transmembrane region" description="Helical" evidence="1">
    <location>
        <begin position="12"/>
        <end position="33"/>
    </location>
</feature>
<dbReference type="InterPro" id="IPR002656">
    <property type="entry name" value="Acyl_transf_3_dom"/>
</dbReference>
<dbReference type="GO" id="GO:0016747">
    <property type="term" value="F:acyltransferase activity, transferring groups other than amino-acyl groups"/>
    <property type="evidence" value="ECO:0007669"/>
    <property type="project" value="InterPro"/>
</dbReference>
<dbReference type="PANTHER" id="PTHR37312:SF1">
    <property type="entry name" value="MEMBRANE-BOUND ACYLTRANSFERASE YKRP-RELATED"/>
    <property type="match status" value="1"/>
</dbReference>
<dbReference type="EMBL" id="FQYQ01000017">
    <property type="protein sequence ID" value="SHJ32743.1"/>
    <property type="molecule type" value="Genomic_DNA"/>
</dbReference>